<sequence>MIVGMLRRFTRPPATTLRTKEGVSIPVEGEWPSEEEIDFADMLARRLLQSKLSREPRTLSIQGEELQGVLFKTDSGPIIVTGNFIAKVTADGKLGRLLPRTPGSTSAKK</sequence>
<dbReference type="EMBL" id="MGHD01000004">
    <property type="protein sequence ID" value="OGM60458.1"/>
    <property type="molecule type" value="Genomic_DNA"/>
</dbReference>
<accession>A0A1F8BAS2</accession>
<reference evidence="1 2" key="1">
    <citation type="journal article" date="2016" name="Nat. Commun.">
        <title>Thousands of microbial genomes shed light on interconnected biogeochemical processes in an aquifer system.</title>
        <authorList>
            <person name="Anantharaman K."/>
            <person name="Brown C.T."/>
            <person name="Hug L.A."/>
            <person name="Sharon I."/>
            <person name="Castelle C.J."/>
            <person name="Probst A.J."/>
            <person name="Thomas B.C."/>
            <person name="Singh A."/>
            <person name="Wilkins M.J."/>
            <person name="Karaoz U."/>
            <person name="Brodie E.L."/>
            <person name="Williams K.H."/>
            <person name="Hubbard S.S."/>
            <person name="Banfield J.F."/>
        </authorList>
    </citation>
    <scope>NUCLEOTIDE SEQUENCE [LARGE SCALE GENOMIC DNA]</scope>
</reference>
<dbReference type="STRING" id="1802517.A2892_00290"/>
<organism evidence="1 2">
    <name type="scientific">Candidatus Woesebacteria bacterium RIFCSPLOWO2_01_FULL_39_10b</name>
    <dbReference type="NCBI Taxonomy" id="1802517"/>
    <lineage>
        <taxon>Bacteria</taxon>
        <taxon>Candidatus Woeseibacteriota</taxon>
    </lineage>
</organism>
<name>A0A1F8BAS2_9BACT</name>
<protein>
    <submittedName>
        <fullName evidence="1">Uncharacterized protein</fullName>
    </submittedName>
</protein>
<evidence type="ECO:0000313" key="1">
    <source>
        <dbReference type="EMBL" id="OGM60458.1"/>
    </source>
</evidence>
<proteinExistence type="predicted"/>
<dbReference type="Proteomes" id="UP000176404">
    <property type="component" value="Unassembled WGS sequence"/>
</dbReference>
<evidence type="ECO:0000313" key="2">
    <source>
        <dbReference type="Proteomes" id="UP000176404"/>
    </source>
</evidence>
<dbReference type="AlphaFoldDB" id="A0A1F8BAS2"/>
<gene>
    <name evidence="1" type="ORF">A2892_00290</name>
</gene>
<comment type="caution">
    <text evidence="1">The sequence shown here is derived from an EMBL/GenBank/DDBJ whole genome shotgun (WGS) entry which is preliminary data.</text>
</comment>